<feature type="compositionally biased region" description="Low complexity" evidence="1">
    <location>
        <begin position="87"/>
        <end position="96"/>
    </location>
</feature>
<gene>
    <name evidence="2" type="ORF">Ga0609869_000415</name>
</gene>
<organism evidence="2 3">
    <name type="scientific">Rhodovulum iodosum</name>
    <dbReference type="NCBI Taxonomy" id="68291"/>
    <lineage>
        <taxon>Bacteria</taxon>
        <taxon>Pseudomonadati</taxon>
        <taxon>Pseudomonadota</taxon>
        <taxon>Alphaproteobacteria</taxon>
        <taxon>Rhodobacterales</taxon>
        <taxon>Paracoccaceae</taxon>
        <taxon>Rhodovulum</taxon>
    </lineage>
</organism>
<protein>
    <submittedName>
        <fullName evidence="2">SRNA-binding protein</fullName>
    </submittedName>
</protein>
<dbReference type="InterPro" id="IPR021327">
    <property type="entry name" value="DUF2934"/>
</dbReference>
<feature type="compositionally biased region" description="Polar residues" evidence="1">
    <location>
        <begin position="41"/>
        <end position="51"/>
    </location>
</feature>
<accession>A0ABV3XRI4</accession>
<evidence type="ECO:0000256" key="1">
    <source>
        <dbReference type="SAM" id="MobiDB-lite"/>
    </source>
</evidence>
<feature type="region of interest" description="Disordered" evidence="1">
    <location>
        <begin position="26"/>
        <end position="109"/>
    </location>
</feature>
<dbReference type="Proteomes" id="UP001560019">
    <property type="component" value="Unassembled WGS sequence"/>
</dbReference>
<keyword evidence="3" id="KW-1185">Reference proteome</keyword>
<dbReference type="EMBL" id="JBEHHI010000001">
    <property type="protein sequence ID" value="MEX5727062.1"/>
    <property type="molecule type" value="Genomic_DNA"/>
</dbReference>
<reference evidence="2 3" key="1">
    <citation type="submission" date="2024-06" db="EMBL/GenBank/DDBJ databases">
        <title>Genome of Rhodovulum iodosum, a marine photoferrotroph.</title>
        <authorList>
            <person name="Bianchini G."/>
            <person name="Nikeleit V."/>
            <person name="Kappler A."/>
            <person name="Bryce C."/>
            <person name="Sanchez-Baracaldo P."/>
        </authorList>
    </citation>
    <scope>NUCLEOTIDE SEQUENCE [LARGE SCALE GENOMIC DNA]</scope>
    <source>
        <strain evidence="2 3">UT/N1</strain>
    </source>
</reference>
<evidence type="ECO:0000313" key="3">
    <source>
        <dbReference type="Proteomes" id="UP001560019"/>
    </source>
</evidence>
<name>A0ABV3XRI4_9RHOB</name>
<dbReference type="Pfam" id="PF11154">
    <property type="entry name" value="DUF2934"/>
    <property type="match status" value="1"/>
</dbReference>
<proteinExistence type="predicted"/>
<sequence>MTQATPTEDQIRTAAYYLWLEEGRPEGKADDHWARARAQLSAGTTPGNARQSAKPKAAAKAKAATKPKTPAKADSAPKTPRRKAAAKPKAAEQTAAPRRRRTKTPPADA</sequence>
<dbReference type="RefSeq" id="WP_170168756.1">
    <property type="nucleotide sequence ID" value="NZ_JBEHHI010000001.1"/>
</dbReference>
<feature type="compositionally biased region" description="Low complexity" evidence="1">
    <location>
        <begin position="66"/>
        <end position="78"/>
    </location>
</feature>
<evidence type="ECO:0000313" key="2">
    <source>
        <dbReference type="EMBL" id="MEX5727062.1"/>
    </source>
</evidence>
<comment type="caution">
    <text evidence="2">The sequence shown here is derived from an EMBL/GenBank/DDBJ whole genome shotgun (WGS) entry which is preliminary data.</text>
</comment>